<dbReference type="AlphaFoldDB" id="A0A3N1D7W2"/>
<dbReference type="OrthoDB" id="3853819at2"/>
<reference evidence="1 2" key="1">
    <citation type="submission" date="2018-11" db="EMBL/GenBank/DDBJ databases">
        <title>Sequencing the genomes of 1000 actinobacteria strains.</title>
        <authorList>
            <person name="Klenk H.-P."/>
        </authorList>
    </citation>
    <scope>NUCLEOTIDE SEQUENCE [LARGE SCALE GENOMIC DNA]</scope>
    <source>
        <strain evidence="1 2">DSM 44254</strain>
    </source>
</reference>
<keyword evidence="2" id="KW-1185">Reference proteome</keyword>
<sequence>MPPETSHLIPLARVGWAPGLHAAADQHASAVRDILVASGLEPDRDTLSEYLDGFLSGCAETGWTLGPQLDWHAQRMLAVQRMIEAVPPV</sequence>
<dbReference type="Pfam" id="PF19939">
    <property type="entry name" value="DUF6401"/>
    <property type="match status" value="1"/>
</dbReference>
<accession>A0A3N1D7W2</accession>
<dbReference type="Proteomes" id="UP000272400">
    <property type="component" value="Unassembled WGS sequence"/>
</dbReference>
<organism evidence="1 2">
    <name type="scientific">Actinocorallia herbida</name>
    <dbReference type="NCBI Taxonomy" id="58109"/>
    <lineage>
        <taxon>Bacteria</taxon>
        <taxon>Bacillati</taxon>
        <taxon>Actinomycetota</taxon>
        <taxon>Actinomycetes</taxon>
        <taxon>Streptosporangiales</taxon>
        <taxon>Thermomonosporaceae</taxon>
        <taxon>Actinocorallia</taxon>
    </lineage>
</organism>
<protein>
    <submittedName>
        <fullName evidence="1">Uncharacterized protein</fullName>
    </submittedName>
</protein>
<evidence type="ECO:0000313" key="2">
    <source>
        <dbReference type="Proteomes" id="UP000272400"/>
    </source>
</evidence>
<dbReference type="RefSeq" id="WP_123668670.1">
    <property type="nucleotide sequence ID" value="NZ_RJKE01000001.1"/>
</dbReference>
<comment type="caution">
    <text evidence="1">The sequence shown here is derived from an EMBL/GenBank/DDBJ whole genome shotgun (WGS) entry which is preliminary data.</text>
</comment>
<name>A0A3N1D7W2_9ACTN</name>
<dbReference type="EMBL" id="RJKE01000001">
    <property type="protein sequence ID" value="ROO89605.1"/>
    <property type="molecule type" value="Genomic_DNA"/>
</dbReference>
<gene>
    <name evidence="1" type="ORF">EDD29_7306</name>
</gene>
<evidence type="ECO:0000313" key="1">
    <source>
        <dbReference type="EMBL" id="ROO89605.1"/>
    </source>
</evidence>
<dbReference type="InterPro" id="IPR045647">
    <property type="entry name" value="DUF6401"/>
</dbReference>
<proteinExistence type="predicted"/>